<dbReference type="Pfam" id="PF19833">
    <property type="entry name" value="RecG_dom3_C"/>
    <property type="match status" value="1"/>
</dbReference>
<dbReference type="SUPFAM" id="SSF52540">
    <property type="entry name" value="P-loop containing nucleoside triphosphate hydrolases"/>
    <property type="match status" value="2"/>
</dbReference>
<dbReference type="GO" id="GO:0016787">
    <property type="term" value="F:hydrolase activity"/>
    <property type="evidence" value="ECO:0007669"/>
    <property type="project" value="UniProtKB-KW"/>
</dbReference>
<dbReference type="InterPro" id="IPR033454">
    <property type="entry name" value="RecG_wedge"/>
</dbReference>
<dbReference type="EC" id="5.6.2.4" evidence="13 15"/>
<gene>
    <name evidence="18" type="primary">recG</name>
    <name evidence="18" type="ORF">K8W17_02600</name>
</gene>
<evidence type="ECO:0000256" key="14">
    <source>
        <dbReference type="ARBA" id="ARBA00048988"/>
    </source>
</evidence>
<dbReference type="InterPro" id="IPR012340">
    <property type="entry name" value="NA-bd_OB-fold"/>
</dbReference>
<comment type="catalytic activity">
    <reaction evidence="12 15">
        <text>Couples ATP hydrolysis with the unwinding of duplex DNA by translocating in the 3'-5' direction.</text>
        <dbReference type="EC" id="5.6.2.4"/>
    </reaction>
</comment>
<dbReference type="Gene3D" id="2.40.50.140">
    <property type="entry name" value="Nucleic acid-binding proteins"/>
    <property type="match status" value="1"/>
</dbReference>
<evidence type="ECO:0000259" key="16">
    <source>
        <dbReference type="PROSITE" id="PS51192"/>
    </source>
</evidence>
<dbReference type="InterPro" id="IPR027417">
    <property type="entry name" value="P-loop_NTPase"/>
</dbReference>
<dbReference type="SMART" id="SM00487">
    <property type="entry name" value="DEXDc"/>
    <property type="match status" value="1"/>
</dbReference>
<evidence type="ECO:0000256" key="15">
    <source>
        <dbReference type="RuleBase" id="RU363016"/>
    </source>
</evidence>
<evidence type="ECO:0000256" key="11">
    <source>
        <dbReference type="ARBA" id="ARBA00023235"/>
    </source>
</evidence>
<reference evidence="18" key="2">
    <citation type="submission" date="2021-09" db="EMBL/GenBank/DDBJ databases">
        <authorList>
            <person name="Gilroy R."/>
        </authorList>
    </citation>
    <scope>NUCLEOTIDE SEQUENCE</scope>
    <source>
        <strain evidence="18">CHK173-2119</strain>
    </source>
</reference>
<evidence type="ECO:0000256" key="3">
    <source>
        <dbReference type="ARBA" id="ARBA00022741"/>
    </source>
</evidence>
<dbReference type="CDD" id="cd04488">
    <property type="entry name" value="RecG_wedge_OBF"/>
    <property type="match status" value="1"/>
</dbReference>
<evidence type="ECO:0000313" key="18">
    <source>
        <dbReference type="EMBL" id="HJE14950.1"/>
    </source>
</evidence>
<dbReference type="PROSITE" id="PS51192">
    <property type="entry name" value="HELICASE_ATP_BIND_1"/>
    <property type="match status" value="1"/>
</dbReference>
<dbReference type="CDD" id="cd17992">
    <property type="entry name" value="DEXHc_RecG"/>
    <property type="match status" value="1"/>
</dbReference>
<dbReference type="NCBIfam" id="NF008168">
    <property type="entry name" value="PRK10917.2-2"/>
    <property type="match status" value="1"/>
</dbReference>
<evidence type="ECO:0000256" key="4">
    <source>
        <dbReference type="ARBA" id="ARBA00022763"/>
    </source>
</evidence>
<dbReference type="InterPro" id="IPR045562">
    <property type="entry name" value="RecG_dom3_C"/>
</dbReference>
<dbReference type="GO" id="GO:0006310">
    <property type="term" value="P:DNA recombination"/>
    <property type="evidence" value="ECO:0007669"/>
    <property type="project" value="UniProtKB-UniRule"/>
</dbReference>
<accession>A0A921B395</accession>
<keyword evidence="8" id="KW-0238">DNA-binding</keyword>
<comment type="function">
    <text evidence="15">Plays a critical role in recombination and DNA repair. Helps process Holliday junction intermediates to mature products by catalyzing branch migration. Has replication fork regression activity, unwinds stalled or blocked replication forks to make a HJ that can be resolved. Has a DNA unwinding activity characteristic of a DNA helicase with 3'-5' polarity.</text>
</comment>
<dbReference type="InterPro" id="IPR047112">
    <property type="entry name" value="RecG/Mfd"/>
</dbReference>
<keyword evidence="6 15" id="KW-0347">Helicase</keyword>
<keyword evidence="4 15" id="KW-0227">DNA damage</keyword>
<evidence type="ECO:0000256" key="8">
    <source>
        <dbReference type="ARBA" id="ARBA00023125"/>
    </source>
</evidence>
<comment type="caution">
    <text evidence="18">The sequence shown here is derived from an EMBL/GenBank/DDBJ whole genome shotgun (WGS) entry which is preliminary data.</text>
</comment>
<sequence length="678" mass="75557">MAKALTDSVAVLSGVGPKTVAALATLDINTVNDLLFYFPFRYEDLQTRPLAELADQEKAVFKGKVVSNAVVSFFGPHKNRLNVRLLIDGVVVIVTFFNQAWLKDKFKLEEEVAIYGKWNEQRKSVVGMKIISQSTDNALDPIYSVNKQVRQKKLVELIQTAFKNYGALLGNVLPDDIRQHFRLLSDHDLVQQMHFPKTLTESNAARRTAIFREFFLFEAKIQQLRVNNSEAEDGLQLSYDLSALKEFIATLPFALTTAQKRVVNEICADLKSTRHMNRLLQGDVGSGKTIVAAIAMFAAVTAGYQAALMVPTEILAEQHYQKLVKLFAPMKVSVTLLTGSMKSKPRQNALMAIETGRANIIIGTHALIQDAITFHKLGFIVIDEQHRFGVNQRRALREKGLNPDILAMTATPIPRTLAITTYGEMDISTIDELPAGRRPIETSWLKINQASQALAITRNQMDHGDQAFVIAPLISESDSVNLKNAEDLAEQLADYFAPKYQVALLHGQMTAEEKAEKMAAFNRNEIQVLVATTVVEVGVDVPNANIMIIYNADRFGLATLHQLRGRVGRGDRQAYCFLIADPQNEVAVKRMEIMTETNDGFKLAEADLKLRGQGDIFGDKQSGLPDFQMGDPVSDNNILVAAHQVARELFLTDPQLVQEQNQGLKNYLRQLQATETFD</sequence>
<dbReference type="GO" id="GO:0043138">
    <property type="term" value="F:3'-5' DNA helicase activity"/>
    <property type="evidence" value="ECO:0007669"/>
    <property type="project" value="UniProtKB-EC"/>
</dbReference>
<dbReference type="Pfam" id="PF00270">
    <property type="entry name" value="DEAD"/>
    <property type="match status" value="1"/>
</dbReference>
<dbReference type="NCBIfam" id="NF008165">
    <property type="entry name" value="PRK10917.1-3"/>
    <property type="match status" value="1"/>
</dbReference>
<evidence type="ECO:0000256" key="5">
    <source>
        <dbReference type="ARBA" id="ARBA00022801"/>
    </source>
</evidence>
<keyword evidence="10 15" id="KW-0234">DNA repair</keyword>
<dbReference type="Proteomes" id="UP000774947">
    <property type="component" value="Unassembled WGS sequence"/>
</dbReference>
<reference evidence="18" key="1">
    <citation type="journal article" date="2021" name="PeerJ">
        <title>Extensive microbial diversity within the chicken gut microbiome revealed by metagenomics and culture.</title>
        <authorList>
            <person name="Gilroy R."/>
            <person name="Ravi A."/>
            <person name="Getino M."/>
            <person name="Pursley I."/>
            <person name="Horton D.L."/>
            <person name="Alikhan N.F."/>
            <person name="Baker D."/>
            <person name="Gharbi K."/>
            <person name="Hall N."/>
            <person name="Watson M."/>
            <person name="Adriaenssens E.M."/>
            <person name="Foster-Nyarko E."/>
            <person name="Jarju S."/>
            <person name="Secka A."/>
            <person name="Antonio M."/>
            <person name="Oren A."/>
            <person name="Chaudhuri R.R."/>
            <person name="La Ragione R."/>
            <person name="Hildebrand F."/>
            <person name="Pallen M.J."/>
        </authorList>
    </citation>
    <scope>NUCLEOTIDE SEQUENCE</scope>
    <source>
        <strain evidence="18">CHK173-2119</strain>
    </source>
</reference>
<evidence type="ECO:0000256" key="9">
    <source>
        <dbReference type="ARBA" id="ARBA00023172"/>
    </source>
</evidence>
<dbReference type="NCBIfam" id="TIGR00643">
    <property type="entry name" value="recG"/>
    <property type="match status" value="1"/>
</dbReference>
<dbReference type="GO" id="GO:0005524">
    <property type="term" value="F:ATP binding"/>
    <property type="evidence" value="ECO:0007669"/>
    <property type="project" value="UniProtKB-KW"/>
</dbReference>
<dbReference type="InterPro" id="IPR011545">
    <property type="entry name" value="DEAD/DEAH_box_helicase_dom"/>
</dbReference>
<dbReference type="PANTHER" id="PTHR47964:SF1">
    <property type="entry name" value="ATP-DEPENDENT DNA HELICASE HOMOLOG RECG, CHLOROPLASTIC"/>
    <property type="match status" value="1"/>
</dbReference>
<proteinExistence type="inferred from homology"/>
<evidence type="ECO:0000256" key="12">
    <source>
        <dbReference type="ARBA" id="ARBA00034617"/>
    </source>
</evidence>
<evidence type="ECO:0000259" key="17">
    <source>
        <dbReference type="PROSITE" id="PS51194"/>
    </source>
</evidence>
<dbReference type="InterPro" id="IPR004609">
    <property type="entry name" value="ATP-dep_DNA_helicase_RecG"/>
</dbReference>
<dbReference type="AlphaFoldDB" id="A0A921B395"/>
<evidence type="ECO:0000256" key="6">
    <source>
        <dbReference type="ARBA" id="ARBA00022806"/>
    </source>
</evidence>
<evidence type="ECO:0000256" key="2">
    <source>
        <dbReference type="ARBA" id="ARBA00017846"/>
    </source>
</evidence>
<dbReference type="Pfam" id="PF00271">
    <property type="entry name" value="Helicase_C"/>
    <property type="match status" value="1"/>
</dbReference>
<dbReference type="GO" id="GO:0003677">
    <property type="term" value="F:DNA binding"/>
    <property type="evidence" value="ECO:0007669"/>
    <property type="project" value="UniProtKB-KW"/>
</dbReference>
<dbReference type="InterPro" id="IPR014001">
    <property type="entry name" value="Helicase_ATP-bd"/>
</dbReference>
<name>A0A921B395_9LACO</name>
<dbReference type="Pfam" id="PF17191">
    <property type="entry name" value="RecG_wedge"/>
    <property type="match status" value="1"/>
</dbReference>
<keyword evidence="11" id="KW-0413">Isomerase</keyword>
<dbReference type="EMBL" id="DYXY01000064">
    <property type="protein sequence ID" value="HJE14950.1"/>
    <property type="molecule type" value="Genomic_DNA"/>
</dbReference>
<feature type="domain" description="Helicase ATP-binding" evidence="16">
    <location>
        <begin position="269"/>
        <end position="430"/>
    </location>
</feature>
<comment type="catalytic activity">
    <reaction evidence="14 15">
        <text>ATP + H2O = ADP + phosphate + H(+)</text>
        <dbReference type="Rhea" id="RHEA:13065"/>
        <dbReference type="ChEBI" id="CHEBI:15377"/>
        <dbReference type="ChEBI" id="CHEBI:15378"/>
        <dbReference type="ChEBI" id="CHEBI:30616"/>
        <dbReference type="ChEBI" id="CHEBI:43474"/>
        <dbReference type="ChEBI" id="CHEBI:456216"/>
        <dbReference type="EC" id="5.6.2.4"/>
    </reaction>
</comment>
<evidence type="ECO:0000256" key="13">
    <source>
        <dbReference type="ARBA" id="ARBA00034808"/>
    </source>
</evidence>
<keyword evidence="9 15" id="KW-0233">DNA recombination</keyword>
<feature type="domain" description="Helicase C-terminal" evidence="17">
    <location>
        <begin position="449"/>
        <end position="609"/>
    </location>
</feature>
<dbReference type="SUPFAM" id="SSF50249">
    <property type="entry name" value="Nucleic acid-binding proteins"/>
    <property type="match status" value="1"/>
</dbReference>
<evidence type="ECO:0000313" key="19">
    <source>
        <dbReference type="Proteomes" id="UP000774947"/>
    </source>
</evidence>
<keyword evidence="5 15" id="KW-0378">Hydrolase</keyword>
<dbReference type="Gene3D" id="3.40.50.300">
    <property type="entry name" value="P-loop containing nucleotide triphosphate hydrolases"/>
    <property type="match status" value="2"/>
</dbReference>
<evidence type="ECO:0000256" key="10">
    <source>
        <dbReference type="ARBA" id="ARBA00023204"/>
    </source>
</evidence>
<dbReference type="SMART" id="SM00490">
    <property type="entry name" value="HELICc"/>
    <property type="match status" value="1"/>
</dbReference>
<dbReference type="PANTHER" id="PTHR47964">
    <property type="entry name" value="ATP-DEPENDENT DNA HELICASE HOMOLOG RECG, CHLOROPLASTIC"/>
    <property type="match status" value="1"/>
</dbReference>
<comment type="similarity">
    <text evidence="1 15">Belongs to the helicase family. RecG subfamily.</text>
</comment>
<dbReference type="InterPro" id="IPR001650">
    <property type="entry name" value="Helicase_C-like"/>
</dbReference>
<keyword evidence="7 15" id="KW-0067">ATP-binding</keyword>
<dbReference type="GO" id="GO:0006281">
    <property type="term" value="P:DNA repair"/>
    <property type="evidence" value="ECO:0007669"/>
    <property type="project" value="UniProtKB-UniRule"/>
</dbReference>
<organism evidence="18 19">
    <name type="scientific">Lapidilactobacillus dextrinicus</name>
    <dbReference type="NCBI Taxonomy" id="51664"/>
    <lineage>
        <taxon>Bacteria</taxon>
        <taxon>Bacillati</taxon>
        <taxon>Bacillota</taxon>
        <taxon>Bacilli</taxon>
        <taxon>Lactobacillales</taxon>
        <taxon>Lactobacillaceae</taxon>
        <taxon>Lapidilactobacillus</taxon>
    </lineage>
</organism>
<protein>
    <recommendedName>
        <fullName evidence="2 15">ATP-dependent DNA helicase RecG</fullName>
        <ecNumber evidence="13 15">5.6.2.4</ecNumber>
    </recommendedName>
</protein>
<evidence type="ECO:0000256" key="1">
    <source>
        <dbReference type="ARBA" id="ARBA00007504"/>
    </source>
</evidence>
<keyword evidence="3 15" id="KW-0547">Nucleotide-binding</keyword>
<evidence type="ECO:0000256" key="7">
    <source>
        <dbReference type="ARBA" id="ARBA00022840"/>
    </source>
</evidence>
<dbReference type="PROSITE" id="PS51194">
    <property type="entry name" value="HELICASE_CTER"/>
    <property type="match status" value="1"/>
</dbReference>